<dbReference type="GO" id="GO:0004888">
    <property type="term" value="F:transmembrane signaling receptor activity"/>
    <property type="evidence" value="ECO:0007669"/>
    <property type="project" value="InterPro"/>
</dbReference>
<dbReference type="SUPFAM" id="SSF55785">
    <property type="entry name" value="PYP-like sensor domain (PAS domain)"/>
    <property type="match status" value="2"/>
</dbReference>
<evidence type="ECO:0000256" key="1">
    <source>
        <dbReference type="ARBA" id="ARBA00023224"/>
    </source>
</evidence>
<evidence type="ECO:0000313" key="8">
    <source>
        <dbReference type="EMBL" id="CAJ35675.1"/>
    </source>
</evidence>
<dbReference type="NCBIfam" id="TIGR00229">
    <property type="entry name" value="sensory_box"/>
    <property type="match status" value="2"/>
</dbReference>
<dbReference type="STRING" id="351160.RCIX191"/>
<reference evidence="8 9" key="1">
    <citation type="journal article" date="2006" name="Science">
        <title>Genome of rice cluster I archaea -- the key methane producers in the rice rhizosphere.</title>
        <authorList>
            <person name="Erkel C."/>
            <person name="Kube M."/>
            <person name="Reinhardt R."/>
            <person name="Liesack W."/>
        </authorList>
    </citation>
    <scope>NUCLEOTIDE SEQUENCE [LARGE SCALE GENOMIC DNA]</scope>
    <source>
        <strain evidence="9">DSM 22066 / NBRC 105507 / MRE50</strain>
    </source>
</reference>
<dbReference type="PROSITE" id="PS50885">
    <property type="entry name" value="HAMP"/>
    <property type="match status" value="1"/>
</dbReference>
<dbReference type="PATRIC" id="fig|351160.9.peg.2559"/>
<feature type="domain" description="Methyl-accepting transducer" evidence="4">
    <location>
        <begin position="361"/>
        <end position="611"/>
    </location>
</feature>
<feature type="domain" description="PAS" evidence="5">
    <location>
        <begin position="37"/>
        <end position="78"/>
    </location>
</feature>
<dbReference type="InterPro" id="IPR004089">
    <property type="entry name" value="MCPsignal_dom"/>
</dbReference>
<accession>Q0W7G8</accession>
<keyword evidence="9" id="KW-1185">Reference proteome</keyword>
<dbReference type="Pfam" id="PF13426">
    <property type="entry name" value="PAS_9"/>
    <property type="match status" value="2"/>
</dbReference>
<dbReference type="Gene3D" id="3.30.450.20">
    <property type="entry name" value="PAS domain"/>
    <property type="match status" value="2"/>
</dbReference>
<evidence type="ECO:0000313" key="9">
    <source>
        <dbReference type="Proteomes" id="UP000000663"/>
    </source>
</evidence>
<dbReference type="eggNOG" id="arCOG02318">
    <property type="taxonomic scope" value="Archaea"/>
</dbReference>
<dbReference type="Proteomes" id="UP000000663">
    <property type="component" value="Chromosome"/>
</dbReference>
<dbReference type="SMART" id="SM00283">
    <property type="entry name" value="MA"/>
    <property type="match status" value="1"/>
</dbReference>
<dbReference type="PANTHER" id="PTHR32089">
    <property type="entry name" value="METHYL-ACCEPTING CHEMOTAXIS PROTEIN MCPB"/>
    <property type="match status" value="1"/>
</dbReference>
<sequence>MAPIGWIWEEQDVWAMLTSIMAIMTGGISRNGAGRMNSAYYEKILSYIPDPIMVRDADRNIIYANKAAFALTGRGEHEGFKCDRFMCNNIPAGYCDSSCPIEKAYRSGQKEVIQDVKLKNAHGDVMYGQLTAIVMTDDKGNFVGGMEIIRDTTAQRKEELAAKEQAEHIRNLIKEIPASLIISDNNHVVTHASNGFSAFTGKSVDEMIGKKIKDVLGVKSDTVLDIVIDTHKSVLNEERKIPTGKGQFQPVLISAIPVKDAKGNYIGGIELIQNIQALKDKENEIKAQLEYNSRMSARLISGIEAIASGDLNVVLAKERDDDFGRTIDAYNHLVNDLKALILEVKANADETRIKAKEIADSAEQMSTSIQQVAAASNEISQGSENLARLSEEASQRVRETNLLFKKLTDNATKSASLANEGAKKAKEVGNEAANVSSGMKNIRIAVSETTEVVSGLNNAVKEIGKVTDTIKSIADQTNLLALNAAIEAARAGEHGRGFAVVAEEVRKLADESRKSTERINNLIENVQHETDRVMQSIDKVTAESSEGEQVITGAMTKIQDVVASVDLINAVSSEVSDDVKKGSAALDSIAKSIESAAATAEETASSSEETSAAIEEQTAAVEELNASTQVLSDVSENTYKLLSEKFKIELPAGAGSAGSQKKRMHA</sequence>
<evidence type="ECO:0000259" key="7">
    <source>
        <dbReference type="PROSITE" id="PS50885"/>
    </source>
</evidence>
<dbReference type="InterPro" id="IPR000700">
    <property type="entry name" value="PAS-assoc_C"/>
</dbReference>
<dbReference type="EMBL" id="AM114193">
    <property type="protein sequence ID" value="CAJ35675.1"/>
    <property type="molecule type" value="Genomic_DNA"/>
</dbReference>
<dbReference type="PROSITE" id="PS50111">
    <property type="entry name" value="CHEMOTAXIS_TRANSDUC_2"/>
    <property type="match status" value="1"/>
</dbReference>
<gene>
    <name evidence="8" type="primary">tlpC</name>
    <name evidence="8" type="ORF">RCIX191</name>
</gene>
<proteinExistence type="inferred from homology"/>
<dbReference type="PROSITE" id="PS50113">
    <property type="entry name" value="PAC"/>
    <property type="match status" value="1"/>
</dbReference>
<evidence type="ECO:0000259" key="4">
    <source>
        <dbReference type="PROSITE" id="PS50111"/>
    </source>
</evidence>
<name>Q0W7G8_METAR</name>
<comment type="similarity">
    <text evidence="2">Belongs to the methyl-accepting chemotaxis (MCP) protein family.</text>
</comment>
<feature type="domain" description="PAC" evidence="6">
    <location>
        <begin position="112"/>
        <end position="164"/>
    </location>
</feature>
<feature type="domain" description="HAMP" evidence="7">
    <location>
        <begin position="298"/>
        <end position="342"/>
    </location>
</feature>
<dbReference type="PROSITE" id="PS50112">
    <property type="entry name" value="PAS"/>
    <property type="match status" value="2"/>
</dbReference>
<evidence type="ECO:0000256" key="2">
    <source>
        <dbReference type="ARBA" id="ARBA00029447"/>
    </source>
</evidence>
<dbReference type="GO" id="GO:0007165">
    <property type="term" value="P:signal transduction"/>
    <property type="evidence" value="ECO:0007669"/>
    <property type="project" value="UniProtKB-KW"/>
</dbReference>
<feature type="domain" description="PAS" evidence="5">
    <location>
        <begin position="165"/>
        <end position="216"/>
    </location>
</feature>
<dbReference type="SMART" id="SM00091">
    <property type="entry name" value="PAS"/>
    <property type="match status" value="2"/>
</dbReference>
<organism evidence="8 9">
    <name type="scientific">Methanocella arvoryzae (strain DSM 22066 / NBRC 105507 / MRE50)</name>
    <dbReference type="NCBI Taxonomy" id="351160"/>
    <lineage>
        <taxon>Archaea</taxon>
        <taxon>Methanobacteriati</taxon>
        <taxon>Methanobacteriota</taxon>
        <taxon>Stenosarchaea group</taxon>
        <taxon>Methanomicrobia</taxon>
        <taxon>Methanocellales</taxon>
        <taxon>Methanocellaceae</taxon>
        <taxon>Methanocella</taxon>
    </lineage>
</organism>
<dbReference type="GO" id="GO:0016020">
    <property type="term" value="C:membrane"/>
    <property type="evidence" value="ECO:0007669"/>
    <property type="project" value="InterPro"/>
</dbReference>
<evidence type="ECO:0000259" key="5">
    <source>
        <dbReference type="PROSITE" id="PS50112"/>
    </source>
</evidence>
<dbReference type="InterPro" id="IPR000014">
    <property type="entry name" value="PAS"/>
</dbReference>
<dbReference type="CDD" id="cd00130">
    <property type="entry name" value="PAS"/>
    <property type="match status" value="2"/>
</dbReference>
<dbReference type="KEGG" id="rci:RCIX191"/>
<dbReference type="CDD" id="cd11386">
    <property type="entry name" value="MCP_signal"/>
    <property type="match status" value="1"/>
</dbReference>
<dbReference type="InterPro" id="IPR003660">
    <property type="entry name" value="HAMP_dom"/>
</dbReference>
<keyword evidence="1 3" id="KW-0807">Transducer</keyword>
<dbReference type="PRINTS" id="PR00260">
    <property type="entry name" value="CHEMTRNSDUCR"/>
</dbReference>
<dbReference type="Gene3D" id="1.10.287.950">
    <property type="entry name" value="Methyl-accepting chemotaxis protein"/>
    <property type="match status" value="1"/>
</dbReference>
<evidence type="ECO:0000256" key="3">
    <source>
        <dbReference type="PROSITE-ProRule" id="PRU00284"/>
    </source>
</evidence>
<dbReference type="PANTHER" id="PTHR32089:SF112">
    <property type="entry name" value="LYSOZYME-LIKE PROTEIN-RELATED"/>
    <property type="match status" value="1"/>
</dbReference>
<dbReference type="GO" id="GO:0006935">
    <property type="term" value="P:chemotaxis"/>
    <property type="evidence" value="ECO:0007669"/>
    <property type="project" value="InterPro"/>
</dbReference>
<dbReference type="AlphaFoldDB" id="Q0W7G8"/>
<dbReference type="InterPro" id="IPR035965">
    <property type="entry name" value="PAS-like_dom_sf"/>
</dbReference>
<evidence type="ECO:0000259" key="6">
    <source>
        <dbReference type="PROSITE" id="PS50113"/>
    </source>
</evidence>
<protein>
    <submittedName>
        <fullName evidence="8">Chemotaxis signal transducer</fullName>
    </submittedName>
</protein>
<dbReference type="InterPro" id="IPR004090">
    <property type="entry name" value="Chemotax_Me-accpt_rcpt"/>
</dbReference>
<dbReference type="SUPFAM" id="SSF58104">
    <property type="entry name" value="Methyl-accepting chemotaxis protein (MCP) signaling domain"/>
    <property type="match status" value="1"/>
</dbReference>
<dbReference type="Pfam" id="PF00015">
    <property type="entry name" value="MCPsignal"/>
    <property type="match status" value="1"/>
</dbReference>